<proteinExistence type="predicted"/>
<accession>A0A7H0Y2R8</accession>
<sequence>MKDWDISTYRSGRKQMTVSFELAEHLINCFLDDVGTESERKLHEDNYIKKKLKKHLGDKNFDKYDALKEQVWKDAWREFDKVAINKNT</sequence>
<protein>
    <submittedName>
        <fullName evidence="1">Uncharacterized protein</fullName>
    </submittedName>
</protein>
<dbReference type="Proteomes" id="UP000516384">
    <property type="component" value="Chromosome"/>
</dbReference>
<reference evidence="1 2" key="1">
    <citation type="submission" date="2020-09" db="EMBL/GenBank/DDBJ databases">
        <title>Characterization of Paenibacillus peoriae strain ZF390 with broad-spectrum antimicrobial activity as a potential biocontrol agent.</title>
        <authorList>
            <person name="Li L."/>
            <person name="Zhao Y."/>
            <person name="Li B."/>
            <person name="Xie X."/>
        </authorList>
    </citation>
    <scope>NUCLEOTIDE SEQUENCE [LARGE SCALE GENOMIC DNA]</scope>
    <source>
        <strain evidence="1 2">ZF390</strain>
    </source>
</reference>
<dbReference type="EMBL" id="CP061172">
    <property type="protein sequence ID" value="QNR65376.1"/>
    <property type="molecule type" value="Genomic_DNA"/>
</dbReference>
<gene>
    <name evidence="1" type="ORF">IAQ67_15895</name>
</gene>
<evidence type="ECO:0000313" key="1">
    <source>
        <dbReference type="EMBL" id="QNR65376.1"/>
    </source>
</evidence>
<evidence type="ECO:0000313" key="2">
    <source>
        <dbReference type="Proteomes" id="UP000516384"/>
    </source>
</evidence>
<organism evidence="1 2">
    <name type="scientific">Paenibacillus peoriae</name>
    <dbReference type="NCBI Taxonomy" id="59893"/>
    <lineage>
        <taxon>Bacteria</taxon>
        <taxon>Bacillati</taxon>
        <taxon>Bacillota</taxon>
        <taxon>Bacilli</taxon>
        <taxon>Bacillales</taxon>
        <taxon>Paenibacillaceae</taxon>
        <taxon>Paenibacillus</taxon>
    </lineage>
</organism>
<name>A0A7H0Y2R8_9BACL</name>
<dbReference type="AlphaFoldDB" id="A0A7H0Y2R8"/>